<evidence type="ECO:0000313" key="1">
    <source>
        <dbReference type="EMBL" id="KAG0494654.1"/>
    </source>
</evidence>
<dbReference type="GO" id="GO:0080032">
    <property type="term" value="F:methyl jasmonate esterase activity"/>
    <property type="evidence" value="ECO:0007669"/>
    <property type="project" value="TreeGrafter"/>
</dbReference>
<dbReference type="GO" id="GO:0009694">
    <property type="term" value="P:jasmonic acid metabolic process"/>
    <property type="evidence" value="ECO:0007669"/>
    <property type="project" value="TreeGrafter"/>
</dbReference>
<gene>
    <name evidence="1" type="ORF">HPP92_005648</name>
</gene>
<dbReference type="GO" id="GO:0080030">
    <property type="term" value="F:methyl indole-3-acetate esterase activity"/>
    <property type="evidence" value="ECO:0007669"/>
    <property type="project" value="TreeGrafter"/>
</dbReference>
<evidence type="ECO:0008006" key="3">
    <source>
        <dbReference type="Google" id="ProtNLM"/>
    </source>
</evidence>
<dbReference type="GO" id="GO:0009696">
    <property type="term" value="P:salicylic acid metabolic process"/>
    <property type="evidence" value="ECO:0007669"/>
    <property type="project" value="TreeGrafter"/>
</dbReference>
<organism evidence="1 2">
    <name type="scientific">Vanilla planifolia</name>
    <name type="common">Vanilla</name>
    <dbReference type="NCBI Taxonomy" id="51239"/>
    <lineage>
        <taxon>Eukaryota</taxon>
        <taxon>Viridiplantae</taxon>
        <taxon>Streptophyta</taxon>
        <taxon>Embryophyta</taxon>
        <taxon>Tracheophyta</taxon>
        <taxon>Spermatophyta</taxon>
        <taxon>Magnoliopsida</taxon>
        <taxon>Liliopsida</taxon>
        <taxon>Asparagales</taxon>
        <taxon>Orchidaceae</taxon>
        <taxon>Vanilloideae</taxon>
        <taxon>Vanilleae</taxon>
        <taxon>Vanilla</taxon>
    </lineage>
</organism>
<dbReference type="EMBL" id="JADCNM010000002">
    <property type="protein sequence ID" value="KAG0494654.1"/>
    <property type="molecule type" value="Genomic_DNA"/>
</dbReference>
<dbReference type="PANTHER" id="PTHR10992:SF943">
    <property type="entry name" value="METHYLESTERASE 10"/>
    <property type="match status" value="1"/>
</dbReference>
<dbReference type="AlphaFoldDB" id="A0A835RSJ5"/>
<proteinExistence type="predicted"/>
<dbReference type="OrthoDB" id="408373at2759"/>
<dbReference type="SUPFAM" id="SSF53474">
    <property type="entry name" value="alpha/beta-Hydrolases"/>
    <property type="match status" value="1"/>
</dbReference>
<accession>A0A835RSJ5</accession>
<sequence length="170" mass="19143">MEAFPQKIAVAVFITAIVPDTTRAPWHILEEHAKRSSASYGGIEIKNVSLPGKSQPFAVVSSDFNRLATYLYQKCTPEDLALASMMVRPGSFFREDLEKITFSEARYGSVDKVFIICVEDIMLTVDFQKWMIENCGAKEVMEIEEADHMAMLSKPQQLCQCLITILNSCH</sequence>
<protein>
    <recommendedName>
        <fullName evidence="3">Salicylic acid-binding protein 2</fullName>
    </recommendedName>
</protein>
<dbReference type="InterPro" id="IPR045889">
    <property type="entry name" value="MES/HNL"/>
</dbReference>
<reference evidence="1 2" key="1">
    <citation type="journal article" date="2020" name="Nat. Food">
        <title>A phased Vanilla planifolia genome enables genetic improvement of flavour and production.</title>
        <authorList>
            <person name="Hasing T."/>
            <person name="Tang H."/>
            <person name="Brym M."/>
            <person name="Khazi F."/>
            <person name="Huang T."/>
            <person name="Chambers A.H."/>
        </authorList>
    </citation>
    <scope>NUCLEOTIDE SEQUENCE [LARGE SCALE GENOMIC DNA]</scope>
    <source>
        <tissue evidence="1">Leaf</tissue>
    </source>
</reference>
<dbReference type="Proteomes" id="UP000639772">
    <property type="component" value="Unassembled WGS sequence"/>
</dbReference>
<evidence type="ECO:0000313" key="2">
    <source>
        <dbReference type="Proteomes" id="UP000639772"/>
    </source>
</evidence>
<dbReference type="InterPro" id="IPR029058">
    <property type="entry name" value="AB_hydrolase_fold"/>
</dbReference>
<dbReference type="PANTHER" id="PTHR10992">
    <property type="entry name" value="METHYLESTERASE FAMILY MEMBER"/>
    <property type="match status" value="1"/>
</dbReference>
<comment type="caution">
    <text evidence="1">The sequence shown here is derived from an EMBL/GenBank/DDBJ whole genome shotgun (WGS) entry which is preliminary data.</text>
</comment>
<dbReference type="GO" id="GO:0080031">
    <property type="term" value="F:methyl salicylate esterase activity"/>
    <property type="evidence" value="ECO:0007669"/>
    <property type="project" value="TreeGrafter"/>
</dbReference>
<dbReference type="Gene3D" id="3.40.50.1820">
    <property type="entry name" value="alpha/beta hydrolase"/>
    <property type="match status" value="1"/>
</dbReference>
<name>A0A835RSJ5_VANPL</name>